<feature type="signal peptide" evidence="1">
    <location>
        <begin position="1"/>
        <end position="23"/>
    </location>
</feature>
<dbReference type="RefSeq" id="WP_261936869.1">
    <property type="nucleotide sequence ID" value="NZ_AP018818.1"/>
</dbReference>
<dbReference type="SUPFAM" id="SSF54427">
    <property type="entry name" value="NTF2-like"/>
    <property type="match status" value="2"/>
</dbReference>
<dbReference type="EMBL" id="AP018818">
    <property type="protein sequence ID" value="BBF71970.1"/>
    <property type="molecule type" value="Genomic_DNA"/>
</dbReference>
<feature type="domain" description="SnoaL-like" evidence="2">
    <location>
        <begin position="30"/>
        <end position="127"/>
    </location>
</feature>
<organism evidence="3 4">
    <name type="scientific">Sphingomonas bisphenolicum</name>
    <dbReference type="NCBI Taxonomy" id="296544"/>
    <lineage>
        <taxon>Bacteria</taxon>
        <taxon>Pseudomonadati</taxon>
        <taxon>Pseudomonadota</taxon>
        <taxon>Alphaproteobacteria</taxon>
        <taxon>Sphingomonadales</taxon>
        <taxon>Sphingomonadaceae</taxon>
        <taxon>Sphingomonas</taxon>
    </lineage>
</organism>
<dbReference type="Proteomes" id="UP001059971">
    <property type="component" value="Chromosome 2"/>
</dbReference>
<protein>
    <submittedName>
        <fullName evidence="3">Polyketide cyclase</fullName>
    </submittedName>
</protein>
<evidence type="ECO:0000256" key="1">
    <source>
        <dbReference type="SAM" id="SignalP"/>
    </source>
</evidence>
<feature type="chain" id="PRO_5046850744" evidence="1">
    <location>
        <begin position="24"/>
        <end position="276"/>
    </location>
</feature>
<gene>
    <name evidence="3" type="ORF">SBA_ch2_5030</name>
</gene>
<dbReference type="PANTHER" id="PTHR38436">
    <property type="entry name" value="POLYKETIDE CYCLASE SNOAL-LIKE DOMAIN"/>
    <property type="match status" value="1"/>
</dbReference>
<dbReference type="InterPro" id="IPR037401">
    <property type="entry name" value="SnoaL-like"/>
</dbReference>
<proteinExistence type="predicted"/>
<keyword evidence="1" id="KW-0732">Signal</keyword>
<dbReference type="InterPro" id="IPR032710">
    <property type="entry name" value="NTF2-like_dom_sf"/>
</dbReference>
<dbReference type="Gene3D" id="3.10.450.50">
    <property type="match status" value="2"/>
</dbReference>
<evidence type="ECO:0000313" key="3">
    <source>
        <dbReference type="EMBL" id="BBF71970.1"/>
    </source>
</evidence>
<accession>A0ABM7GA71</accession>
<reference evidence="3" key="1">
    <citation type="submission" date="2018-07" db="EMBL/GenBank/DDBJ databases">
        <title>Complete genome sequence of Sphingomonas bisphenolicum strain AO1, a bisphenol A degradative bacterium isolated from Japanese farm field.</title>
        <authorList>
            <person name="Murakami M."/>
            <person name="Koh M."/>
            <person name="Koba S."/>
            <person name="Matsumura Y."/>
        </authorList>
    </citation>
    <scope>NUCLEOTIDE SEQUENCE</scope>
    <source>
        <strain evidence="3">AO1</strain>
    </source>
</reference>
<dbReference type="PANTHER" id="PTHR38436:SF1">
    <property type="entry name" value="ESTER CYCLASE"/>
    <property type="match status" value="1"/>
</dbReference>
<evidence type="ECO:0000313" key="4">
    <source>
        <dbReference type="Proteomes" id="UP001059971"/>
    </source>
</evidence>
<dbReference type="InterPro" id="IPR009959">
    <property type="entry name" value="Cyclase_SnoaL-like"/>
</dbReference>
<keyword evidence="4" id="KW-1185">Reference proteome</keyword>
<dbReference type="Pfam" id="PF12680">
    <property type="entry name" value="SnoaL_2"/>
    <property type="match status" value="2"/>
</dbReference>
<sequence length="276" mass="29778">MKRFACIMSVALVALAPIVTAKAIDDRAIVTDFVDRFYTKHDVAGAFAAHVAPDYIQHNPGLPDGPKAAVDALAPMFARPDSRFEVKHLLIDGDLALVHLFGQGKPGTPGAAVADLYRLKGGKVVEHWDVLQLIEPGSDPMAMAPAAPAAKDATTRNRAAFDRFIALLFGKGDVDGAYRQFVASDLIQHNSRMGQGRDAAIAAIKGLRSAPGATFAVQRTLVDGDLAAVHYRGKLSVEDRGAAVVEIFRFDKGRIVEHWDMFQPAPETSRNAHPMF</sequence>
<evidence type="ECO:0000259" key="2">
    <source>
        <dbReference type="Pfam" id="PF12680"/>
    </source>
</evidence>
<name>A0ABM7GA71_9SPHN</name>
<feature type="domain" description="SnoaL-like" evidence="2">
    <location>
        <begin position="162"/>
        <end position="258"/>
    </location>
</feature>